<dbReference type="EMBL" id="VANU01000004">
    <property type="protein sequence ID" value="TLP37556.1"/>
    <property type="molecule type" value="Genomic_DNA"/>
</dbReference>
<dbReference type="OrthoDB" id="5348436at2"/>
<sequence length="391" mass="46746">MSLDIIPKIKGFERKLSDLQQLKISNEIKNLDTTKIKEHLFFYKYDSRNVKPLLKSENKEIPLEDIATYNSFKGEVFENIIYELLLEYALHNDFITKFVLKGPHQNRIDKFYKTGLMIDKKLQIAYKSNYKDISEFDALFFTNDALYFVEMSTSKKTVSLNKRLEKKYALLKVLFPKFHIRALIILTQGTVGLKRFPQYCTIWITKDLNDDELLKQLVFNRKKRNFKTPYTHEKFIEAYTIRHSKFIYFQTLEWIFKKSREKGFVDLNFFKSKKLSLYFGIYTKLYIGFLDIDEFLKLVPSYSDYILNVFVTIEKINTKDFDLVFYVKNQNGKLKRVRITTKETSIKDKELDGFTNAEVRFMKYLVKPEYFLELDYIKQLKESLKSFKPLS</sequence>
<proteinExistence type="predicted"/>
<reference evidence="1 2" key="1">
    <citation type="submission" date="2019-05" db="EMBL/GenBank/DDBJ databases">
        <title>Arcobacter sp. nov., isolated from sea sediment.</title>
        <authorList>
            <person name="Kim W."/>
        </authorList>
    </citation>
    <scope>NUCLEOTIDE SEQUENCE [LARGE SCALE GENOMIC DNA]</scope>
    <source>
        <strain evidence="1 2">CAU 1517</strain>
    </source>
</reference>
<name>A0A5R8XZN4_9BACT</name>
<dbReference type="Proteomes" id="UP000308901">
    <property type="component" value="Unassembled WGS sequence"/>
</dbReference>
<gene>
    <name evidence="1" type="ORF">FDK22_09535</name>
</gene>
<dbReference type="AlphaFoldDB" id="A0A5R8XZN4"/>
<comment type="caution">
    <text evidence="1">The sequence shown here is derived from an EMBL/GenBank/DDBJ whole genome shotgun (WGS) entry which is preliminary data.</text>
</comment>
<evidence type="ECO:0000313" key="2">
    <source>
        <dbReference type="Proteomes" id="UP000308901"/>
    </source>
</evidence>
<evidence type="ECO:0000313" key="1">
    <source>
        <dbReference type="EMBL" id="TLP37556.1"/>
    </source>
</evidence>
<organism evidence="1 2">
    <name type="scientific">Arcobacter arenosus</name>
    <dbReference type="NCBI Taxonomy" id="2576037"/>
    <lineage>
        <taxon>Bacteria</taxon>
        <taxon>Pseudomonadati</taxon>
        <taxon>Campylobacterota</taxon>
        <taxon>Epsilonproteobacteria</taxon>
        <taxon>Campylobacterales</taxon>
        <taxon>Arcobacteraceae</taxon>
        <taxon>Arcobacter</taxon>
    </lineage>
</organism>
<keyword evidence="2" id="KW-1185">Reference proteome</keyword>
<protein>
    <submittedName>
        <fullName evidence="1">Uncharacterized protein</fullName>
    </submittedName>
</protein>
<accession>A0A5R8XZN4</accession>